<organism evidence="3 4">
    <name type="scientific">Purpureocillium takamizusanense</name>
    <dbReference type="NCBI Taxonomy" id="2060973"/>
    <lineage>
        <taxon>Eukaryota</taxon>
        <taxon>Fungi</taxon>
        <taxon>Dikarya</taxon>
        <taxon>Ascomycota</taxon>
        <taxon>Pezizomycotina</taxon>
        <taxon>Sordariomycetes</taxon>
        <taxon>Hypocreomycetidae</taxon>
        <taxon>Hypocreales</taxon>
        <taxon>Ophiocordycipitaceae</taxon>
        <taxon>Purpureocillium</taxon>
    </lineage>
</organism>
<evidence type="ECO:0000313" key="3">
    <source>
        <dbReference type="EMBL" id="UNI15850.1"/>
    </source>
</evidence>
<dbReference type="GeneID" id="72064304"/>
<keyword evidence="4" id="KW-1185">Reference proteome</keyword>
<evidence type="ECO:0008006" key="5">
    <source>
        <dbReference type="Google" id="ProtNLM"/>
    </source>
</evidence>
<reference evidence="3" key="1">
    <citation type="submission" date="2021-11" db="EMBL/GenBank/DDBJ databases">
        <title>Purpureocillium_takamizusanense_genome.</title>
        <authorList>
            <person name="Nguyen N.-H."/>
        </authorList>
    </citation>
    <scope>NUCLEOTIDE SEQUENCE</scope>
    <source>
        <strain evidence="3">PT3</strain>
    </source>
</reference>
<dbReference type="PANTHER" id="PTHR48081:SF3">
    <property type="entry name" value="ALPHA_BETA HYDROLASE FOLD-3 DOMAIN-CONTAINING PROTEIN"/>
    <property type="match status" value="1"/>
</dbReference>
<name>A0A9Q8QA41_9HYPO</name>
<dbReference type="RefSeq" id="XP_047839331.1">
    <property type="nucleotide sequence ID" value="XM_047983360.1"/>
</dbReference>
<dbReference type="Proteomes" id="UP000829364">
    <property type="component" value="Chromosome 2"/>
</dbReference>
<accession>A0A9Q8QA41</accession>
<dbReference type="OrthoDB" id="19653at2759"/>
<dbReference type="InterPro" id="IPR029058">
    <property type="entry name" value="AB_hydrolase_fold"/>
</dbReference>
<evidence type="ECO:0000256" key="1">
    <source>
        <dbReference type="ARBA" id="ARBA00022801"/>
    </source>
</evidence>
<dbReference type="AlphaFoldDB" id="A0A9Q8QA41"/>
<keyword evidence="1" id="KW-0378">Hydrolase</keyword>
<evidence type="ECO:0000256" key="2">
    <source>
        <dbReference type="SAM" id="MobiDB-lite"/>
    </source>
</evidence>
<dbReference type="PANTHER" id="PTHR48081">
    <property type="entry name" value="AB HYDROLASE SUPERFAMILY PROTEIN C4A8.06C"/>
    <property type="match status" value="1"/>
</dbReference>
<dbReference type="InterPro" id="IPR050300">
    <property type="entry name" value="GDXG_lipolytic_enzyme"/>
</dbReference>
<protein>
    <recommendedName>
        <fullName evidence="5">Alpha/beta hydrolase fold-3 domain-containing protein</fullName>
    </recommendedName>
</protein>
<dbReference type="Gene3D" id="3.40.50.1820">
    <property type="entry name" value="alpha/beta hydrolase"/>
    <property type="match status" value="1"/>
</dbReference>
<dbReference type="EMBL" id="CP086355">
    <property type="protein sequence ID" value="UNI15850.1"/>
    <property type="molecule type" value="Genomic_DNA"/>
</dbReference>
<proteinExistence type="predicted"/>
<gene>
    <name evidence="3" type="ORF">JDV02_002343</name>
</gene>
<dbReference type="GO" id="GO:0016787">
    <property type="term" value="F:hydrolase activity"/>
    <property type="evidence" value="ECO:0007669"/>
    <property type="project" value="UniProtKB-KW"/>
</dbReference>
<feature type="region of interest" description="Disordered" evidence="2">
    <location>
        <begin position="194"/>
        <end position="216"/>
    </location>
</feature>
<dbReference type="SUPFAM" id="SSF53474">
    <property type="entry name" value="alpha/beta-Hydrolases"/>
    <property type="match status" value="1"/>
</dbReference>
<evidence type="ECO:0000313" key="4">
    <source>
        <dbReference type="Proteomes" id="UP000829364"/>
    </source>
</evidence>
<sequence length="341" mass="38199">MLIKTTQEYANHGMPLECDIYAADDSPSDAPIFLYFHPGGLVNWGRDCVPPWLVQICFKRKWPLISFSYRLFPQTTSKGLLEDAKAAHAFARRYQTPEGQSRRVIVGGGSGGVFPATLIVHNCEPPPLALFSIQGINTFRHPHYTSSTLISPEPIRDEDMAEAIAGPLTVGVSVPGADNVFRMDMLRRADASRNPDYSYDEAEEQQPPPPRNPRSGMYEYYTHRNAWPGMVGDVDVGFAWAREEEKEEEERGTAEARRARVARWPPTVIFHGDADVAVPLALSEQMRDCLGEDKVSLFVAPGQEHLYDLTRFIEDPAPEMDVVRQAVARLDEIVVQASRTQ</sequence>